<comment type="caution">
    <text evidence="1">The sequence shown here is derived from an EMBL/GenBank/DDBJ whole genome shotgun (WGS) entry which is preliminary data.</text>
</comment>
<dbReference type="Gene3D" id="3.40.50.1000">
    <property type="entry name" value="HAD superfamily/HAD-like"/>
    <property type="match status" value="2"/>
</dbReference>
<protein>
    <submittedName>
        <fullName evidence="1">Uncharacterized protein</fullName>
    </submittedName>
</protein>
<accession>A0ABU5ZN70</accession>
<dbReference type="Proteomes" id="UP001310386">
    <property type="component" value="Unassembled WGS sequence"/>
</dbReference>
<evidence type="ECO:0000313" key="2">
    <source>
        <dbReference type="Proteomes" id="UP001310386"/>
    </source>
</evidence>
<gene>
    <name evidence="1" type="ORF">VF724_12865</name>
</gene>
<reference evidence="1" key="1">
    <citation type="submission" date="2023-12" db="EMBL/GenBank/DDBJ databases">
        <title>Fervidustalea candida gen. nov., sp. nov., a novel member of the family Paenibacillaceae isolated from a geothermal area.</title>
        <authorList>
            <person name="Li W.-J."/>
            <person name="Jiao J.-Y."/>
            <person name="Chen Y."/>
        </authorList>
    </citation>
    <scope>NUCLEOTIDE SEQUENCE</scope>
    <source>
        <strain evidence="1">SYSU GA230002</strain>
    </source>
</reference>
<organism evidence="1 2">
    <name type="scientific">Ferviditalea candida</name>
    <dbReference type="NCBI Taxonomy" id="3108399"/>
    <lineage>
        <taxon>Bacteria</taxon>
        <taxon>Bacillati</taxon>
        <taxon>Bacillota</taxon>
        <taxon>Bacilli</taxon>
        <taxon>Bacillales</taxon>
        <taxon>Paenibacillaceae</taxon>
        <taxon>Ferviditalea</taxon>
    </lineage>
</organism>
<proteinExistence type="predicted"/>
<sequence length="96" mass="10700">MPKKVGKHGGNRSSEIITASYIAGLYFQENYPDANIFLIGESAMEQELDGFDVARTKDPMEATHLLVGMDSGFTYEKLHIGMKSVRNGSPIDRNQY</sequence>
<keyword evidence="2" id="KW-1185">Reference proteome</keyword>
<dbReference type="EMBL" id="JAYJLD010000019">
    <property type="protein sequence ID" value="MEB3102555.1"/>
    <property type="molecule type" value="Genomic_DNA"/>
</dbReference>
<evidence type="ECO:0000313" key="1">
    <source>
        <dbReference type="EMBL" id="MEB3102555.1"/>
    </source>
</evidence>
<name>A0ABU5ZN70_9BACL</name>
<dbReference type="RefSeq" id="WP_371754679.1">
    <property type="nucleotide sequence ID" value="NZ_JAYJLD010000019.1"/>
</dbReference>
<dbReference type="InterPro" id="IPR023214">
    <property type="entry name" value="HAD_sf"/>
</dbReference>